<dbReference type="InterPro" id="IPR014782">
    <property type="entry name" value="Peptidase_M1_dom"/>
</dbReference>
<evidence type="ECO:0000256" key="5">
    <source>
        <dbReference type="ARBA" id="ARBA00015611"/>
    </source>
</evidence>
<dbReference type="Pfam" id="PF17900">
    <property type="entry name" value="Peptidase_M1_N"/>
    <property type="match status" value="1"/>
</dbReference>
<organism evidence="15 16">
    <name type="scientific">Flavobacterium johnsoniae</name>
    <name type="common">Cytophaga johnsonae</name>
    <dbReference type="NCBI Taxonomy" id="986"/>
    <lineage>
        <taxon>Bacteria</taxon>
        <taxon>Pseudomonadati</taxon>
        <taxon>Bacteroidota</taxon>
        <taxon>Flavobacteriia</taxon>
        <taxon>Flavobacteriales</taxon>
        <taxon>Flavobacteriaceae</taxon>
        <taxon>Flavobacterium</taxon>
    </lineage>
</organism>
<dbReference type="RefSeq" id="WP_071636213.1">
    <property type="nucleotide sequence ID" value="NZ_MLFK01000005.1"/>
</dbReference>
<dbReference type="Proteomes" id="UP000182826">
    <property type="component" value="Unassembled WGS sequence"/>
</dbReference>
<dbReference type="InterPro" id="IPR034015">
    <property type="entry name" value="M1_LTA4H"/>
</dbReference>
<evidence type="ECO:0000256" key="1">
    <source>
        <dbReference type="ARBA" id="ARBA00000098"/>
    </source>
</evidence>
<evidence type="ECO:0000256" key="9">
    <source>
        <dbReference type="ARBA" id="ARBA00022801"/>
    </source>
</evidence>
<dbReference type="EMBL" id="MLFK01000005">
    <property type="protein sequence ID" value="OIV42938.1"/>
    <property type="molecule type" value="Genomic_DNA"/>
</dbReference>
<keyword evidence="15" id="KW-0031">Aminopeptidase</keyword>
<comment type="caution">
    <text evidence="15">The sequence shown here is derived from an EMBL/GenBank/DDBJ whole genome shotgun (WGS) entry which is preliminary data.</text>
</comment>
<dbReference type="Gene3D" id="1.10.390.10">
    <property type="entry name" value="Neutral Protease Domain 2"/>
    <property type="match status" value="1"/>
</dbReference>
<dbReference type="GO" id="GO:0008237">
    <property type="term" value="F:metallopeptidase activity"/>
    <property type="evidence" value="ECO:0007669"/>
    <property type="project" value="UniProtKB-KW"/>
</dbReference>
<dbReference type="Gene3D" id="3.30.2010.30">
    <property type="match status" value="1"/>
</dbReference>
<dbReference type="SUPFAM" id="SSF63737">
    <property type="entry name" value="Leukotriene A4 hydrolase N-terminal domain"/>
    <property type="match status" value="1"/>
</dbReference>
<name>A0A1J7CTG6_FLAJO</name>
<dbReference type="InterPro" id="IPR027268">
    <property type="entry name" value="Peptidase_M4/M1_CTD_sf"/>
</dbReference>
<dbReference type="PANTHER" id="PTHR45726:SF3">
    <property type="entry name" value="LEUKOTRIENE A-4 HYDROLASE"/>
    <property type="match status" value="1"/>
</dbReference>
<dbReference type="GO" id="GO:0008270">
    <property type="term" value="F:zinc ion binding"/>
    <property type="evidence" value="ECO:0007669"/>
    <property type="project" value="InterPro"/>
</dbReference>
<dbReference type="GO" id="GO:0016285">
    <property type="term" value="F:alanyl aminopeptidase activity"/>
    <property type="evidence" value="ECO:0007669"/>
    <property type="project" value="UniProtKB-EC"/>
</dbReference>
<comment type="similarity">
    <text evidence="3">Belongs to the peptidase M1 family.</text>
</comment>
<dbReference type="SUPFAM" id="SSF48371">
    <property type="entry name" value="ARM repeat"/>
    <property type="match status" value="1"/>
</dbReference>
<feature type="active site" description="Proton donor" evidence="12">
    <location>
        <position position="398"/>
    </location>
</feature>
<feature type="binding site" evidence="13">
    <location>
        <position position="333"/>
    </location>
    <ligand>
        <name>Zn(2+)</name>
        <dbReference type="ChEBI" id="CHEBI:29105"/>
        <note>catalytic</note>
    </ligand>
</feature>
<dbReference type="OrthoDB" id="100605at2"/>
<keyword evidence="8 13" id="KW-0479">Metal-binding</keyword>
<dbReference type="GO" id="GO:0006508">
    <property type="term" value="P:proteolysis"/>
    <property type="evidence" value="ECO:0007669"/>
    <property type="project" value="UniProtKB-KW"/>
</dbReference>
<evidence type="ECO:0000313" key="16">
    <source>
        <dbReference type="Proteomes" id="UP000182826"/>
    </source>
</evidence>
<comment type="cofactor">
    <cofactor evidence="13">
        <name>Zn(2+)</name>
        <dbReference type="ChEBI" id="CHEBI:29105"/>
    </cofactor>
    <text evidence="13">Binds 1 zinc ion per subunit.</text>
</comment>
<sequence length="615" mass="69456">MKKLIFLILFLTVIACQKKDQAEKPTSTADEHSYSKPELAVVKHLDLDIKVDFDTQTISGKASWTIDNISKGNEIIFDENTLNITKVTLGDDEKQTKFELGKDVEFHGKPLHITIEPNTTKVNIYYSTTKEAVALQWLSPAQTADKKKPFVFSQGESVWSRTWIPCQDSPGIRFTYNAKVTVPKDLLAVMSAVNPQKKNDTGVYTFKQDKAIPSYLMAIAVGDIEFQAIDNRTGVYAEPSMLKKSAWEFAELGKMVVAAEKLYGPYRWGRYDVLVLPPSFPYGGMENPNLTFLTPGVIAGDRSLTSLLAHELGHSWSGNLVTNATWDDIWLNEGFTTYVEHRIGEAIFGKKEFEMQNVIIRKELIDNVAEYGDTSPDTRLKVSLTGRNPDDGISMIPYVKGYAFLRVIENAVGREKFDVFIKNYFDAHAFKSITTEDFIKYYNENLIKGDKTLADKIKAEDWIYKPGIPSNITPVSSADFDAIDSIQKSWRETGVKGLSQKITSTAEKQHFIDHLPDDITTKEMEAIDNEFNFTKGGNFIIKRQWFVQAVIHNYKPAYPAIEQFLIGISRTGSVMMLYKEMAKTPEGKIWAKQVFEKAKPGYHATTIQAVEDLLK</sequence>
<evidence type="ECO:0000256" key="10">
    <source>
        <dbReference type="ARBA" id="ARBA00022833"/>
    </source>
</evidence>
<dbReference type="Pfam" id="PF01433">
    <property type="entry name" value="Peptidase_M1"/>
    <property type="match status" value="1"/>
</dbReference>
<evidence type="ECO:0000256" key="3">
    <source>
        <dbReference type="ARBA" id="ARBA00010136"/>
    </source>
</evidence>
<evidence type="ECO:0000259" key="14">
    <source>
        <dbReference type="SMART" id="SM01263"/>
    </source>
</evidence>
<dbReference type="FunFam" id="3.30.2010.30:FF:000001">
    <property type="entry name" value="Leukotriene A(4) hydrolase"/>
    <property type="match status" value="1"/>
</dbReference>
<evidence type="ECO:0000256" key="7">
    <source>
        <dbReference type="ARBA" id="ARBA00022670"/>
    </source>
</evidence>
<reference evidence="15 16" key="1">
    <citation type="submission" date="2016-10" db="EMBL/GenBank/DDBJ databases">
        <title>Draft Genome Sequence of Rhizobacteria Flavobacterium johnsoniae CI04.</title>
        <authorList>
            <person name="Bravo J.I."/>
            <person name="Lozano G.L."/>
            <person name="Handelsman J."/>
        </authorList>
    </citation>
    <scope>NUCLEOTIDE SEQUENCE [LARGE SCALE GENOMIC DNA]</scope>
    <source>
        <strain evidence="15 16">CI04</strain>
    </source>
</reference>
<dbReference type="PRINTS" id="PR00756">
    <property type="entry name" value="ALADIPTASE"/>
</dbReference>
<dbReference type="SUPFAM" id="SSF55486">
    <property type="entry name" value="Metalloproteases ('zincins'), catalytic domain"/>
    <property type="match status" value="1"/>
</dbReference>
<evidence type="ECO:0000313" key="15">
    <source>
        <dbReference type="EMBL" id="OIV42938.1"/>
    </source>
</evidence>
<dbReference type="Gene3D" id="2.60.40.1730">
    <property type="entry name" value="tricorn interacting facor f3 domain"/>
    <property type="match status" value="1"/>
</dbReference>
<evidence type="ECO:0000256" key="4">
    <source>
        <dbReference type="ARBA" id="ARBA00012564"/>
    </source>
</evidence>
<evidence type="ECO:0000256" key="13">
    <source>
        <dbReference type="PIRSR" id="PIRSR634015-3"/>
    </source>
</evidence>
<feature type="binding site" evidence="13">
    <location>
        <position position="314"/>
    </location>
    <ligand>
        <name>Zn(2+)</name>
        <dbReference type="ChEBI" id="CHEBI:29105"/>
        <note>catalytic</note>
    </ligand>
</feature>
<evidence type="ECO:0000256" key="12">
    <source>
        <dbReference type="PIRSR" id="PIRSR634015-1"/>
    </source>
</evidence>
<comment type="subcellular location">
    <subcellularLocation>
        <location evidence="2">Cytoplasm</location>
    </subcellularLocation>
</comment>
<keyword evidence="9" id="KW-0378">Hydrolase</keyword>
<dbReference type="AlphaFoldDB" id="A0A1J7CTG6"/>
<proteinExistence type="inferred from homology"/>
<dbReference type="InterPro" id="IPR049980">
    <property type="entry name" value="LTA4H_cat"/>
</dbReference>
<feature type="binding site" evidence="13">
    <location>
        <position position="310"/>
    </location>
    <ligand>
        <name>Zn(2+)</name>
        <dbReference type="ChEBI" id="CHEBI:29105"/>
        <note>catalytic</note>
    </ligand>
</feature>
<dbReference type="InterPro" id="IPR015211">
    <property type="entry name" value="Peptidase_M1_C"/>
</dbReference>
<dbReference type="SMART" id="SM01263">
    <property type="entry name" value="Leuk-A4-hydro_C"/>
    <property type="match status" value="1"/>
</dbReference>
<evidence type="ECO:0000256" key="2">
    <source>
        <dbReference type="ARBA" id="ARBA00004496"/>
    </source>
</evidence>
<dbReference type="CDD" id="cd09599">
    <property type="entry name" value="M1_LTA4H"/>
    <property type="match status" value="1"/>
</dbReference>
<accession>A0A1J7CTG6</accession>
<dbReference type="InterPro" id="IPR001930">
    <property type="entry name" value="Peptidase_M1"/>
</dbReference>
<comment type="catalytic activity">
    <reaction evidence="1">
        <text>Release of an N-terminal amino acid, Xaa-|-Yaa- from a peptide, amide or arylamide. Xaa is preferably Ala, but may be most amino acids including Pro (slow action). When a terminal hydrophobic residue is followed by a prolyl residue, the two may be released as an intact Xaa-Pro dipeptide.</text>
        <dbReference type="EC" id="3.4.11.2"/>
    </reaction>
</comment>
<dbReference type="PANTHER" id="PTHR45726">
    <property type="entry name" value="LEUKOTRIENE A-4 HYDROLASE"/>
    <property type="match status" value="1"/>
</dbReference>
<dbReference type="InterPro" id="IPR016024">
    <property type="entry name" value="ARM-type_fold"/>
</dbReference>
<gene>
    <name evidence="15" type="ORF">BKM63_08735</name>
</gene>
<keyword evidence="10 13" id="KW-0862">Zinc</keyword>
<dbReference type="PROSITE" id="PS51257">
    <property type="entry name" value="PROKAR_LIPOPROTEIN"/>
    <property type="match status" value="1"/>
</dbReference>
<dbReference type="EC" id="3.4.11.2" evidence="4"/>
<dbReference type="InterPro" id="IPR045357">
    <property type="entry name" value="Aminopeptidase_N-like_N"/>
</dbReference>
<keyword evidence="11" id="KW-0482">Metalloprotease</keyword>
<feature type="domain" description="Peptidase M1 leukotriene A4 hydrolase/aminopeptidase C-terminal" evidence="14">
    <location>
        <begin position="477"/>
        <end position="614"/>
    </location>
</feature>
<protein>
    <recommendedName>
        <fullName evidence="5">Aminopeptidase N</fullName>
        <ecNumber evidence="4">3.4.11.2</ecNumber>
    </recommendedName>
</protein>
<keyword evidence="7" id="KW-0645">Protease</keyword>
<dbReference type="Gene3D" id="1.25.40.320">
    <property type="entry name" value="Peptidase M1, leukotriene A4 hydrolase/aminopeptidase C-terminal domain"/>
    <property type="match status" value="1"/>
</dbReference>
<evidence type="ECO:0000256" key="11">
    <source>
        <dbReference type="ARBA" id="ARBA00023049"/>
    </source>
</evidence>
<keyword evidence="16" id="KW-1185">Reference proteome</keyword>
<feature type="active site" description="Proton acceptor" evidence="12">
    <location>
        <position position="311"/>
    </location>
</feature>
<dbReference type="Pfam" id="PF09127">
    <property type="entry name" value="Leuk-A4-hydro_C"/>
    <property type="match status" value="1"/>
</dbReference>
<dbReference type="GO" id="GO:0005737">
    <property type="term" value="C:cytoplasm"/>
    <property type="evidence" value="ECO:0007669"/>
    <property type="project" value="UniProtKB-SubCell"/>
</dbReference>
<evidence type="ECO:0000256" key="6">
    <source>
        <dbReference type="ARBA" id="ARBA00022490"/>
    </source>
</evidence>
<dbReference type="InterPro" id="IPR042097">
    <property type="entry name" value="Aminopeptidase_N-like_N_sf"/>
</dbReference>
<evidence type="ECO:0000256" key="8">
    <source>
        <dbReference type="ARBA" id="ARBA00022723"/>
    </source>
</evidence>
<dbReference type="InterPro" id="IPR038502">
    <property type="entry name" value="M1_LTA-4_hydro/amino_C_sf"/>
</dbReference>
<keyword evidence="6" id="KW-0963">Cytoplasm</keyword>